<dbReference type="Proteomes" id="UP000649179">
    <property type="component" value="Unassembled WGS sequence"/>
</dbReference>
<dbReference type="Gene3D" id="2.60.120.260">
    <property type="entry name" value="Galactose-binding domain-like"/>
    <property type="match status" value="1"/>
</dbReference>
<evidence type="ECO:0000313" key="4">
    <source>
        <dbReference type="EMBL" id="GGF33827.1"/>
    </source>
</evidence>
<keyword evidence="1 4" id="KW-0378">Hydrolase</keyword>
<dbReference type="InterPro" id="IPR050789">
    <property type="entry name" value="Diverse_Enzym_Activities"/>
</dbReference>
<comment type="caution">
    <text evidence="4">The sequence shown here is derived from an EMBL/GenBank/DDBJ whole genome shotgun (WGS) entry which is preliminary data.</text>
</comment>
<evidence type="ECO:0000313" key="5">
    <source>
        <dbReference type="Proteomes" id="UP000649179"/>
    </source>
</evidence>
<dbReference type="AlphaFoldDB" id="A0A917EZI5"/>
<dbReference type="RefSeq" id="WP_229660514.1">
    <property type="nucleotide sequence ID" value="NZ_BMKQ01000001.1"/>
</dbReference>
<evidence type="ECO:0000259" key="3">
    <source>
        <dbReference type="Pfam" id="PF00144"/>
    </source>
</evidence>
<name>A0A917EZI5_9ACTN</name>
<dbReference type="PANTHER" id="PTHR43283:SF11">
    <property type="entry name" value="BETA-LACTAMASE-RELATED DOMAIN-CONTAINING PROTEIN"/>
    <property type="match status" value="1"/>
</dbReference>
<reference evidence="4" key="2">
    <citation type="submission" date="2020-09" db="EMBL/GenBank/DDBJ databases">
        <authorList>
            <person name="Sun Q."/>
            <person name="Zhou Y."/>
        </authorList>
    </citation>
    <scope>NUCLEOTIDE SEQUENCE</scope>
    <source>
        <strain evidence="4">CGMCC 1.16067</strain>
    </source>
</reference>
<keyword evidence="5" id="KW-1185">Reference proteome</keyword>
<dbReference type="PANTHER" id="PTHR43283">
    <property type="entry name" value="BETA-LACTAMASE-RELATED"/>
    <property type="match status" value="1"/>
</dbReference>
<feature type="chain" id="PRO_5037598541" evidence="2">
    <location>
        <begin position="26"/>
        <end position="593"/>
    </location>
</feature>
<sequence length="593" mass="63075">MPRLAAPLALAVAASALVAVPTADAATAPPSVTTTDAGGRSLHQMLGAHPGRTLREGTPHQAGLLASYADRVVTDAAAGVDQGLYPSESVITGRHGVVAEQGAAGMALEYADRDGTELPQDQQIPATESTIYDLASLSKLFTSVVAVQQLQAGRLQLDRTVASYLPAFGNHGKDTITVRQLLTHTSGLRPDPEPGLWTYDTMAQRRAAILTETPAAAPGSTYTYSDLNMMSLQLLLEKVTGTPLETLVHDGITGPLGMRDTGYNPPASEKRRIAATEFEDGSYDSGETPGPDRGLVWGQVHDENAWALGGVSGHAGVFSTAHDLAILAQTMLNGGQYGRTRILQQRWVEALMTNENSEFPGDSHGLGFELHQYFYMGAMATPFTAGHTGYTGTSFVVDPTTDSFAILLTNRVHPNRDGASTNPARRAVTGDMARAVAVRPVAGKDAWFAGFADATTATLSTTVDLPAGRPASLTWASWYDTEPDADTFSLQASTDGGATWTPVPFRLDGRGVHVDTKGTVSGYEGRQWLRASADLSSLSGPVRLRWVSTTDTLQHGRGVYVDRVQVRSGRRLVLDGEHSPGRLVGDGWTRARD</sequence>
<protein>
    <submittedName>
        <fullName evidence="4">Serine hydrolase</fullName>
    </submittedName>
</protein>
<dbReference type="GO" id="GO:0016787">
    <property type="term" value="F:hydrolase activity"/>
    <property type="evidence" value="ECO:0007669"/>
    <property type="project" value="UniProtKB-KW"/>
</dbReference>
<gene>
    <name evidence="4" type="ORF">GCM10011519_04120</name>
</gene>
<dbReference type="Gene3D" id="3.40.710.10">
    <property type="entry name" value="DD-peptidase/beta-lactamase superfamily"/>
    <property type="match status" value="1"/>
</dbReference>
<evidence type="ECO:0000256" key="1">
    <source>
        <dbReference type="ARBA" id="ARBA00022801"/>
    </source>
</evidence>
<dbReference type="InterPro" id="IPR012338">
    <property type="entry name" value="Beta-lactam/transpept-like"/>
</dbReference>
<dbReference type="SUPFAM" id="SSF56601">
    <property type="entry name" value="beta-lactamase/transpeptidase-like"/>
    <property type="match status" value="1"/>
</dbReference>
<dbReference type="EMBL" id="BMKQ01000001">
    <property type="protein sequence ID" value="GGF33827.1"/>
    <property type="molecule type" value="Genomic_DNA"/>
</dbReference>
<organism evidence="4 5">
    <name type="scientific">Marmoricola endophyticus</name>
    <dbReference type="NCBI Taxonomy" id="2040280"/>
    <lineage>
        <taxon>Bacteria</taxon>
        <taxon>Bacillati</taxon>
        <taxon>Actinomycetota</taxon>
        <taxon>Actinomycetes</taxon>
        <taxon>Propionibacteriales</taxon>
        <taxon>Nocardioidaceae</taxon>
        <taxon>Marmoricola</taxon>
    </lineage>
</organism>
<proteinExistence type="predicted"/>
<evidence type="ECO:0000256" key="2">
    <source>
        <dbReference type="SAM" id="SignalP"/>
    </source>
</evidence>
<dbReference type="InterPro" id="IPR001466">
    <property type="entry name" value="Beta-lactam-related"/>
</dbReference>
<feature type="signal peptide" evidence="2">
    <location>
        <begin position="1"/>
        <end position="25"/>
    </location>
</feature>
<accession>A0A917EZI5</accession>
<dbReference type="Pfam" id="PF00144">
    <property type="entry name" value="Beta-lactamase"/>
    <property type="match status" value="1"/>
</dbReference>
<reference evidence="4" key="1">
    <citation type="journal article" date="2014" name="Int. J. Syst. Evol. Microbiol.">
        <title>Complete genome sequence of Corynebacterium casei LMG S-19264T (=DSM 44701T), isolated from a smear-ripened cheese.</title>
        <authorList>
            <consortium name="US DOE Joint Genome Institute (JGI-PGF)"/>
            <person name="Walter F."/>
            <person name="Albersmeier A."/>
            <person name="Kalinowski J."/>
            <person name="Ruckert C."/>
        </authorList>
    </citation>
    <scope>NUCLEOTIDE SEQUENCE</scope>
    <source>
        <strain evidence="4">CGMCC 1.16067</strain>
    </source>
</reference>
<keyword evidence="2" id="KW-0732">Signal</keyword>
<feature type="domain" description="Beta-lactamase-related" evidence="3">
    <location>
        <begin position="99"/>
        <end position="428"/>
    </location>
</feature>